<keyword evidence="2" id="KW-1185">Reference proteome</keyword>
<comment type="caution">
    <text evidence="1">The sequence shown here is derived from an EMBL/GenBank/DDBJ whole genome shotgun (WGS) entry which is preliminary data.</text>
</comment>
<evidence type="ECO:0000313" key="2">
    <source>
        <dbReference type="Proteomes" id="UP000485058"/>
    </source>
</evidence>
<dbReference type="EMBL" id="BLLF01003946">
    <property type="protein sequence ID" value="GFH28589.1"/>
    <property type="molecule type" value="Genomic_DNA"/>
</dbReference>
<protein>
    <submittedName>
        <fullName evidence="1">Uncharacterized protein</fullName>
    </submittedName>
</protein>
<proteinExistence type="predicted"/>
<name>A0A6A0A7G7_HAELA</name>
<evidence type="ECO:0000313" key="1">
    <source>
        <dbReference type="EMBL" id="GFH28589.1"/>
    </source>
</evidence>
<organism evidence="1 2">
    <name type="scientific">Haematococcus lacustris</name>
    <name type="common">Green alga</name>
    <name type="synonym">Haematococcus pluvialis</name>
    <dbReference type="NCBI Taxonomy" id="44745"/>
    <lineage>
        <taxon>Eukaryota</taxon>
        <taxon>Viridiplantae</taxon>
        <taxon>Chlorophyta</taxon>
        <taxon>core chlorophytes</taxon>
        <taxon>Chlorophyceae</taxon>
        <taxon>CS clade</taxon>
        <taxon>Chlamydomonadales</taxon>
        <taxon>Haematococcaceae</taxon>
        <taxon>Haematococcus</taxon>
    </lineage>
</organism>
<gene>
    <name evidence="1" type="ORF">HaLaN_27105</name>
</gene>
<reference evidence="1 2" key="1">
    <citation type="submission" date="2020-02" db="EMBL/GenBank/DDBJ databases">
        <title>Draft genome sequence of Haematococcus lacustris strain NIES-144.</title>
        <authorList>
            <person name="Morimoto D."/>
            <person name="Nakagawa S."/>
            <person name="Yoshida T."/>
            <person name="Sawayama S."/>
        </authorList>
    </citation>
    <scope>NUCLEOTIDE SEQUENCE [LARGE SCALE GENOMIC DNA]</scope>
    <source>
        <strain evidence="1 2">NIES-144</strain>
    </source>
</reference>
<accession>A0A6A0A7G7</accession>
<dbReference type="Proteomes" id="UP000485058">
    <property type="component" value="Unassembled WGS sequence"/>
</dbReference>
<dbReference type="AlphaFoldDB" id="A0A6A0A7G7"/>
<sequence>MSVKTATTFSSPLGKLVVPCAAKQALGVGCFCQGRSQTAHQVWELHAPPSLAWVGVVLCPAADCGPLLLPRLITRQHLGPQPRAWSLPWYTNRGPLQNGVFATAATGPWVACLAPACSPGLGTPCPWLAELPPLASSTPPVGATCSPHCAACSMLHCSPCLPTCLVVVLVWLWPPCPCSTQLPAQPWWAGWAQLPAQPLCAWLVG</sequence>